<feature type="region of interest" description="Disordered" evidence="11">
    <location>
        <begin position="1"/>
        <end position="37"/>
    </location>
</feature>
<dbReference type="InterPro" id="IPR012774">
    <property type="entry name" value="EctD"/>
</dbReference>
<dbReference type="PANTHER" id="PTHR20883">
    <property type="entry name" value="PHYTANOYL-COA DIOXYGENASE DOMAIN CONTAINING 1"/>
    <property type="match status" value="1"/>
</dbReference>
<protein>
    <recommendedName>
        <fullName evidence="10">Ectoine hydroxylase</fullName>
        <ecNumber evidence="10">1.14.11.55</ecNumber>
    </recommendedName>
</protein>
<keyword evidence="8" id="KW-0408">Iron</keyword>
<dbReference type="EMBL" id="MZ312531">
    <property type="protein sequence ID" value="WAA19456.1"/>
    <property type="molecule type" value="Genomic_DNA"/>
</dbReference>
<evidence type="ECO:0000256" key="4">
    <source>
        <dbReference type="ARBA" id="ARBA00011738"/>
    </source>
</evidence>
<feature type="region of interest" description="Disordered" evidence="11">
    <location>
        <begin position="277"/>
        <end position="319"/>
    </location>
</feature>
<keyword evidence="6 12" id="KW-0223">Dioxygenase</keyword>
<evidence type="ECO:0000256" key="7">
    <source>
        <dbReference type="ARBA" id="ARBA00023002"/>
    </source>
</evidence>
<evidence type="ECO:0000256" key="11">
    <source>
        <dbReference type="SAM" id="MobiDB-lite"/>
    </source>
</evidence>
<dbReference type="GO" id="GO:0016706">
    <property type="term" value="F:2-oxoglutarate-dependent dioxygenase activity"/>
    <property type="evidence" value="ECO:0007669"/>
    <property type="project" value="InterPro"/>
</dbReference>
<dbReference type="GO" id="GO:0005506">
    <property type="term" value="F:iron ion binding"/>
    <property type="evidence" value="ECO:0007669"/>
    <property type="project" value="UniProtKB-ARBA"/>
</dbReference>
<evidence type="ECO:0000313" key="12">
    <source>
        <dbReference type="EMBL" id="WAA19456.1"/>
    </source>
</evidence>
<evidence type="ECO:0000256" key="5">
    <source>
        <dbReference type="ARBA" id="ARBA00022723"/>
    </source>
</evidence>
<comment type="function">
    <text evidence="2">Involved in the biosynthesis of 5-hydroxyectoine, called compatible solute, which helps organisms to survive extreme osmotic stress by acting as a highly soluble organic osmolyte. Catalyzes the 2-oxoglutarate-dependent selective hydroxylation of L-ectoine to yield (4S,5S)-5-hydroxyectoine.</text>
</comment>
<dbReference type="Pfam" id="PF05721">
    <property type="entry name" value="PhyH"/>
    <property type="match status" value="1"/>
</dbReference>
<name>A0A9E8S0B9_9BACL</name>
<accession>A0A9E8S0B9</accession>
<evidence type="ECO:0000256" key="10">
    <source>
        <dbReference type="NCBIfam" id="TIGR02408"/>
    </source>
</evidence>
<evidence type="ECO:0000256" key="2">
    <source>
        <dbReference type="ARBA" id="ARBA00004063"/>
    </source>
</evidence>
<evidence type="ECO:0000256" key="9">
    <source>
        <dbReference type="ARBA" id="ARBA00049228"/>
    </source>
</evidence>
<comment type="similarity">
    <text evidence="3">Belongs to the PhyH family. EctD subfamily.</text>
</comment>
<comment type="subunit">
    <text evidence="4">Homodimer.</text>
</comment>
<evidence type="ECO:0000256" key="3">
    <source>
        <dbReference type="ARBA" id="ARBA00007851"/>
    </source>
</evidence>
<dbReference type="AlphaFoldDB" id="A0A9E8S0B9"/>
<dbReference type="PANTHER" id="PTHR20883:SF48">
    <property type="entry name" value="ECTOINE DIOXYGENASE"/>
    <property type="match status" value="1"/>
</dbReference>
<dbReference type="SUPFAM" id="SSF51197">
    <property type="entry name" value="Clavaminate synthase-like"/>
    <property type="match status" value="1"/>
</dbReference>
<comment type="catalytic activity">
    <reaction evidence="9">
        <text>L-ectoine + 2-oxoglutarate + O2 = 5-hydroxyectoine + succinate + CO2</text>
        <dbReference type="Rhea" id="RHEA:45740"/>
        <dbReference type="ChEBI" id="CHEBI:15379"/>
        <dbReference type="ChEBI" id="CHEBI:16526"/>
        <dbReference type="ChEBI" id="CHEBI:16810"/>
        <dbReference type="ChEBI" id="CHEBI:30031"/>
        <dbReference type="ChEBI" id="CHEBI:58515"/>
        <dbReference type="ChEBI" id="CHEBI:85413"/>
        <dbReference type="EC" id="1.14.11.55"/>
    </reaction>
</comment>
<evidence type="ECO:0000256" key="6">
    <source>
        <dbReference type="ARBA" id="ARBA00022964"/>
    </source>
</evidence>
<feature type="compositionally biased region" description="Basic and acidic residues" evidence="11">
    <location>
        <begin position="1"/>
        <end position="23"/>
    </location>
</feature>
<sequence length="319" mass="36217">MTTDRYPSRHQAEASITERKDPVAYRNPDFSEGPLTKADEDFYDENGYLLFENLFEPDEIKAMIRELKQTMERNQDRDSVEVIKEPESNDIRTVFEIHKDSGFFESLAQNDRIVQAAQQLLGSEVYITQSRINFKPGFKGKEFYWHSDFETWHVEDGMPDMRAVSCSIVLTDNYEFNGPLMLVPGSQKWYISCPGETPKENYKSSLQKQESGVPDNDSMSWLVDKAGGSIDRATGPAGSVLFFDCNTMHGSSGNISPYARSNVFFVFNSIENKLTHPFSGQSPRPEFLANRENVQPITPKPEKLTDIPSTTTSKTKTKS</sequence>
<organism evidence="12">
    <name type="scientific">Sinobaca sp</name>
    <dbReference type="NCBI Taxonomy" id="2676038"/>
    <lineage>
        <taxon>Bacteria</taxon>
        <taxon>Bacillati</taxon>
        <taxon>Bacillota</taxon>
        <taxon>Bacilli</taxon>
        <taxon>Bacillales</taxon>
        <taxon>Sporolactobacillaceae</taxon>
        <taxon>Sinobaca</taxon>
    </lineage>
</organism>
<dbReference type="Gene3D" id="2.60.120.620">
    <property type="entry name" value="q2cbj1_9rhob like domain"/>
    <property type="match status" value="1"/>
</dbReference>
<gene>
    <name evidence="12" type="primary">ectD3</name>
</gene>
<evidence type="ECO:0000256" key="1">
    <source>
        <dbReference type="ARBA" id="ARBA00001954"/>
    </source>
</evidence>
<dbReference type="InterPro" id="IPR008775">
    <property type="entry name" value="Phytyl_CoA_dOase-like"/>
</dbReference>
<dbReference type="EC" id="1.14.11.55" evidence="10"/>
<evidence type="ECO:0000256" key="8">
    <source>
        <dbReference type="ARBA" id="ARBA00023004"/>
    </source>
</evidence>
<keyword evidence="7 12" id="KW-0560">Oxidoreductase</keyword>
<comment type="cofactor">
    <cofactor evidence="1">
        <name>Fe(2+)</name>
        <dbReference type="ChEBI" id="CHEBI:29033"/>
    </cofactor>
</comment>
<feature type="compositionally biased region" description="Low complexity" evidence="11">
    <location>
        <begin position="309"/>
        <end position="319"/>
    </location>
</feature>
<dbReference type="NCBIfam" id="TIGR02408">
    <property type="entry name" value="ectoine_ThpD"/>
    <property type="match status" value="1"/>
</dbReference>
<keyword evidence="5" id="KW-0479">Metal-binding</keyword>
<reference evidence="12" key="2">
    <citation type="journal article" date="2022" name="FEMS Microbiol. Lett.">
        <title>Isolation of an ectoine-producing Sinobaca sp. and identification of genes that are involved in ectoine biosynthesis.</title>
        <authorList>
            <person name="Chen S.Y."/>
            <person name="Peng T.C."/>
            <person name="Huang S.Z."/>
            <person name="Chien C.C."/>
        </authorList>
    </citation>
    <scope>NUCLEOTIDE SEQUENCE</scope>
    <source>
        <strain evidence="12">H24</strain>
    </source>
</reference>
<reference evidence="12" key="1">
    <citation type="submission" date="2021-05" db="EMBL/GenBank/DDBJ databases">
        <authorList>
            <person name="Chien C.-C."/>
            <person name="Chen S.-Y."/>
            <person name="Peng T.-C."/>
        </authorList>
    </citation>
    <scope>NUCLEOTIDE SEQUENCE</scope>
    <source>
        <strain evidence="12">H24</strain>
    </source>
</reference>
<proteinExistence type="inferred from homology"/>